<organism evidence="3 4">
    <name type="scientific">Microbacterium marinilacus</name>
    <dbReference type="NCBI Taxonomy" id="415209"/>
    <lineage>
        <taxon>Bacteria</taxon>
        <taxon>Bacillati</taxon>
        <taxon>Actinomycetota</taxon>
        <taxon>Actinomycetes</taxon>
        <taxon>Micrococcales</taxon>
        <taxon>Microbacteriaceae</taxon>
        <taxon>Microbacterium</taxon>
    </lineage>
</organism>
<evidence type="ECO:0000256" key="1">
    <source>
        <dbReference type="ARBA" id="ARBA00022801"/>
    </source>
</evidence>
<evidence type="ECO:0000259" key="2">
    <source>
        <dbReference type="Pfam" id="PF00144"/>
    </source>
</evidence>
<name>A0ABP7B8I5_9MICO</name>
<dbReference type="GO" id="GO:0016787">
    <property type="term" value="F:hydrolase activity"/>
    <property type="evidence" value="ECO:0007669"/>
    <property type="project" value="UniProtKB-KW"/>
</dbReference>
<dbReference type="InterPro" id="IPR012338">
    <property type="entry name" value="Beta-lactam/transpept-like"/>
</dbReference>
<proteinExistence type="predicted"/>
<reference evidence="4" key="1">
    <citation type="journal article" date="2019" name="Int. J. Syst. Evol. Microbiol.">
        <title>The Global Catalogue of Microorganisms (GCM) 10K type strain sequencing project: providing services to taxonomists for standard genome sequencing and annotation.</title>
        <authorList>
            <consortium name="The Broad Institute Genomics Platform"/>
            <consortium name="The Broad Institute Genome Sequencing Center for Infectious Disease"/>
            <person name="Wu L."/>
            <person name="Ma J."/>
        </authorList>
    </citation>
    <scope>NUCLEOTIDE SEQUENCE [LARGE SCALE GENOMIC DNA]</scope>
    <source>
        <strain evidence="4">JCM 16546</strain>
    </source>
</reference>
<dbReference type="RefSeq" id="WP_221855380.1">
    <property type="nucleotide sequence ID" value="NZ_BAAAYV010000005.1"/>
</dbReference>
<dbReference type="Gene3D" id="3.40.710.10">
    <property type="entry name" value="DD-peptidase/beta-lactamase superfamily"/>
    <property type="match status" value="1"/>
</dbReference>
<gene>
    <name evidence="3" type="ORF">GCM10022202_10910</name>
</gene>
<feature type="domain" description="Beta-lactamase-related" evidence="2">
    <location>
        <begin position="9"/>
        <end position="354"/>
    </location>
</feature>
<evidence type="ECO:0000313" key="4">
    <source>
        <dbReference type="Proteomes" id="UP001410795"/>
    </source>
</evidence>
<evidence type="ECO:0000313" key="3">
    <source>
        <dbReference type="EMBL" id="GAA3652862.1"/>
    </source>
</evidence>
<dbReference type="Proteomes" id="UP001410795">
    <property type="component" value="Unassembled WGS sequence"/>
</dbReference>
<dbReference type="Pfam" id="PF00144">
    <property type="entry name" value="Beta-lactamase"/>
    <property type="match status" value="1"/>
</dbReference>
<dbReference type="InterPro" id="IPR001466">
    <property type="entry name" value="Beta-lactam-related"/>
</dbReference>
<keyword evidence="4" id="KW-1185">Reference proteome</keyword>
<dbReference type="InterPro" id="IPR050789">
    <property type="entry name" value="Diverse_Enzym_Activities"/>
</dbReference>
<accession>A0ABP7B8I5</accession>
<dbReference type="SUPFAM" id="SSF56601">
    <property type="entry name" value="beta-lactamase/transpeptidase-like"/>
    <property type="match status" value="1"/>
</dbReference>
<dbReference type="EMBL" id="BAAAYV010000005">
    <property type="protein sequence ID" value="GAA3652862.1"/>
    <property type="molecule type" value="Genomic_DNA"/>
</dbReference>
<protein>
    <submittedName>
        <fullName evidence="3">Serine hydrolase domain-containing protein</fullName>
    </submittedName>
</protein>
<dbReference type="PANTHER" id="PTHR43283:SF11">
    <property type="entry name" value="BETA-LACTAMASE-RELATED DOMAIN-CONTAINING PROTEIN"/>
    <property type="match status" value="1"/>
</dbReference>
<sequence>MSAWDAVAEAVVAERPDGHAPPGAVFALSEGDETHVAAAGAADLRTGERMTPSHAFDLASVSKTLTTLALRRLIDDGSLTDHTTAGAVLGARAGAAVDATVDDLMRHRAGLTEWWPLYLVADAREDPVAAGLRLPRRYPLRAARHYSDIGMQALGAVIARATGAPLTEAVRRLVLDPLGATTVAPAAAAPGSPAAAGPDGDAIEREMVRSGVPYPVGLATDGFGWRTRTLRGEVADGNAYHAFGGAAGHAGWFGDAAGLMAIAGVLADPLAHGLGDDSVRALSTELDDGQGQGVMIYRLPWRGRPRTFVGHSGFTGTFVAAAAATDADPAVRAVLLTNRLHGRPAPVRQRLVASETLWREAMARADDLLHPSTTGARP</sequence>
<comment type="caution">
    <text evidence="3">The sequence shown here is derived from an EMBL/GenBank/DDBJ whole genome shotgun (WGS) entry which is preliminary data.</text>
</comment>
<keyword evidence="1 3" id="KW-0378">Hydrolase</keyword>
<dbReference type="PANTHER" id="PTHR43283">
    <property type="entry name" value="BETA-LACTAMASE-RELATED"/>
    <property type="match status" value="1"/>
</dbReference>